<dbReference type="AlphaFoldDB" id="A0A4R4ZNN9"/>
<accession>A0A4R4ZNN9</accession>
<feature type="non-terminal residue" evidence="1">
    <location>
        <position position="145"/>
    </location>
</feature>
<dbReference type="EMBL" id="SMKU01000608">
    <property type="protein sequence ID" value="TDD60508.1"/>
    <property type="molecule type" value="Genomic_DNA"/>
</dbReference>
<keyword evidence="2" id="KW-1185">Reference proteome</keyword>
<evidence type="ECO:0000313" key="2">
    <source>
        <dbReference type="Proteomes" id="UP000294513"/>
    </source>
</evidence>
<reference evidence="1 2" key="1">
    <citation type="submission" date="2019-03" db="EMBL/GenBank/DDBJ databases">
        <title>Draft genome sequences of novel Actinobacteria.</title>
        <authorList>
            <person name="Sahin N."/>
            <person name="Ay H."/>
            <person name="Saygin H."/>
        </authorList>
    </citation>
    <scope>NUCLEOTIDE SEQUENCE [LARGE SCALE GENOMIC DNA]</scope>
    <source>
        <strain evidence="1 2">H3C3</strain>
    </source>
</reference>
<protein>
    <recommendedName>
        <fullName evidence="3">Leucine-binding protein domain-containing protein</fullName>
    </recommendedName>
</protein>
<evidence type="ECO:0000313" key="1">
    <source>
        <dbReference type="EMBL" id="TDD60508.1"/>
    </source>
</evidence>
<evidence type="ECO:0008006" key="3">
    <source>
        <dbReference type="Google" id="ProtNLM"/>
    </source>
</evidence>
<dbReference type="Proteomes" id="UP000294513">
    <property type="component" value="Unassembled WGS sequence"/>
</dbReference>
<gene>
    <name evidence="1" type="ORF">E1298_46030</name>
</gene>
<organism evidence="1 2">
    <name type="scientific">Actinomadura rubrisoli</name>
    <dbReference type="NCBI Taxonomy" id="2530368"/>
    <lineage>
        <taxon>Bacteria</taxon>
        <taxon>Bacillati</taxon>
        <taxon>Actinomycetota</taxon>
        <taxon>Actinomycetes</taxon>
        <taxon>Streptosporangiales</taxon>
        <taxon>Thermomonosporaceae</taxon>
        <taxon>Actinomadura</taxon>
    </lineage>
</organism>
<dbReference type="InterPro" id="IPR028082">
    <property type="entry name" value="Peripla_BP_I"/>
</dbReference>
<proteinExistence type="predicted"/>
<dbReference type="RefSeq" id="WP_131903669.1">
    <property type="nucleotide sequence ID" value="NZ_SMKU01000608.1"/>
</dbReference>
<name>A0A4R4ZNN9_9ACTN</name>
<dbReference type="SUPFAM" id="SSF53822">
    <property type="entry name" value="Periplasmic binding protein-like I"/>
    <property type="match status" value="1"/>
</dbReference>
<dbReference type="Gene3D" id="3.40.50.2300">
    <property type="match status" value="1"/>
</dbReference>
<comment type="caution">
    <text evidence="1">The sequence shown here is derived from an EMBL/GenBank/DDBJ whole genome shotgun (WGS) entry which is preliminary data.</text>
</comment>
<dbReference type="OrthoDB" id="4549891at2"/>
<sequence>MPDAAELRVLLGMVSGEVVTIGHGRDDASRAAAGMFAEAWERRGGVVLDVVGWPEEAASWLRFARRFAAGPPDAWIVAARPAGWARMARRLRQSTDWAPERTYGFASAGSAEAVALAGRGTLEGMRGATADGGTWVAGDGWVRSW</sequence>